<dbReference type="Gene3D" id="3.50.80.10">
    <property type="entry name" value="D-tyrosyl-tRNA(Tyr) deacylase"/>
    <property type="match status" value="1"/>
</dbReference>
<reference evidence="3 4" key="1">
    <citation type="submission" date="2019-07" db="EMBL/GenBank/DDBJ databases">
        <title>Insights of Desulfuromonas acetexigens electromicrobiology.</title>
        <authorList>
            <person name="Katuri K."/>
            <person name="Sapireddy V."/>
            <person name="Shaw D.R."/>
            <person name="Saikaly P."/>
        </authorList>
    </citation>
    <scope>NUCLEOTIDE SEQUENCE [LARGE SCALE GENOMIC DNA]</scope>
    <source>
        <strain evidence="3 4">2873</strain>
    </source>
</reference>
<dbReference type="InterPro" id="IPR003732">
    <property type="entry name" value="Daa-tRNA_deacyls_DTD"/>
</dbReference>
<keyword evidence="4" id="KW-1185">Reference proteome</keyword>
<keyword evidence="2" id="KW-0820">tRNA-binding</keyword>
<dbReference type="CDD" id="cd00563">
    <property type="entry name" value="Dtyr_deacylase"/>
    <property type="match status" value="1"/>
</dbReference>
<dbReference type="PANTHER" id="PTHR10472:SF5">
    <property type="entry name" value="D-AMINOACYL-TRNA DEACYLASE 1"/>
    <property type="match status" value="1"/>
</dbReference>
<dbReference type="AlphaFoldDB" id="A0A550JF33"/>
<dbReference type="HAMAP" id="MF_00518">
    <property type="entry name" value="Deacylase_Dtd"/>
    <property type="match status" value="1"/>
</dbReference>
<comment type="caution">
    <text evidence="3">The sequence shown here is derived from an EMBL/GenBank/DDBJ whole genome shotgun (WGS) entry which is preliminary data.</text>
</comment>
<gene>
    <name evidence="2" type="primary">dtd</name>
    <name evidence="3" type="ORF">FL622_08345</name>
</gene>
<name>A0A550JF33_9BACT</name>
<evidence type="ECO:0000313" key="4">
    <source>
        <dbReference type="Proteomes" id="UP000317155"/>
    </source>
</evidence>
<comment type="subcellular location">
    <subcellularLocation>
        <location evidence="2">Cytoplasm</location>
    </subcellularLocation>
</comment>
<protein>
    <recommendedName>
        <fullName evidence="2">D-aminoacyl-tRNA deacylase</fullName>
        <shortName evidence="2">DTD</shortName>
        <ecNumber evidence="2">3.1.1.96</ecNumber>
    </recommendedName>
    <alternativeName>
        <fullName evidence="2">Gly-tRNA(Ala) deacylase</fullName>
        <ecNumber evidence="2">3.1.1.-</ecNumber>
    </alternativeName>
</protein>
<dbReference type="SUPFAM" id="SSF69500">
    <property type="entry name" value="DTD-like"/>
    <property type="match status" value="1"/>
</dbReference>
<dbReference type="PANTHER" id="PTHR10472">
    <property type="entry name" value="D-TYROSYL-TRNA TYR DEACYLASE"/>
    <property type="match status" value="1"/>
</dbReference>
<keyword evidence="2" id="KW-0963">Cytoplasm</keyword>
<feature type="short sequence motif" description="Gly-cisPro motif, important for rejection of L-amino acids" evidence="2">
    <location>
        <begin position="137"/>
        <end position="138"/>
    </location>
</feature>
<dbReference type="InterPro" id="IPR023509">
    <property type="entry name" value="DTD-like_sf"/>
</dbReference>
<dbReference type="FunFam" id="3.50.80.10:FF:000001">
    <property type="entry name" value="D-aminoacyl-tRNA deacylase"/>
    <property type="match status" value="1"/>
</dbReference>
<dbReference type="Pfam" id="PF02580">
    <property type="entry name" value="Tyr_Deacylase"/>
    <property type="match status" value="1"/>
</dbReference>
<keyword evidence="2" id="KW-0694">RNA-binding</keyword>
<dbReference type="GO" id="GO:0051500">
    <property type="term" value="F:D-tyrosyl-tRNA(Tyr) deacylase activity"/>
    <property type="evidence" value="ECO:0007669"/>
    <property type="project" value="TreeGrafter"/>
</dbReference>
<dbReference type="EC" id="3.1.1.96" evidence="2"/>
<comment type="function">
    <text evidence="2">An aminoacyl-tRNA editing enzyme that deacylates mischarged D-aminoacyl-tRNAs. Also deacylates mischarged glycyl-tRNA(Ala), protecting cells against glycine mischarging by AlaRS. Acts via tRNA-based rather than protein-based catalysis; rejects L-amino acids rather than detecting D-amino acids in the active site. By recycling D-aminoacyl-tRNA to D-amino acids and free tRNA molecules, this enzyme counteracts the toxicity associated with the formation of D-aminoacyl-tRNA entities in vivo and helps enforce protein L-homochirality.</text>
</comment>
<dbReference type="GO" id="GO:0043908">
    <property type="term" value="F:Ser(Gly)-tRNA(Ala) hydrolase activity"/>
    <property type="evidence" value="ECO:0007669"/>
    <property type="project" value="UniProtKB-UniRule"/>
</dbReference>
<comment type="domain">
    <text evidence="2">A Gly-cisPro motif from one monomer fits into the active site of the other monomer to allow specific chiral rejection of L-amino acids.</text>
</comment>
<sequence>MRAVLQRVASARVEVDGKSVGEIGRGLLILLGVEQGDNADDARYLAEKSAQLRIFEDAAGKMNLSLEDVGGQILAVSQFTLLADCRKGRRPGFSRAALPEPADTLYQQFVALLRERGLTVATGIFQAEMQVHLVNDGPVTLLLDSRKEF</sequence>
<dbReference type="RefSeq" id="WP_140396658.1">
    <property type="nucleotide sequence ID" value="NZ_FOJJ01000037.1"/>
</dbReference>
<accession>A0A550JF33</accession>
<evidence type="ECO:0000256" key="1">
    <source>
        <dbReference type="ARBA" id="ARBA00009673"/>
    </source>
</evidence>
<comment type="similarity">
    <text evidence="1 2">Belongs to the DTD family.</text>
</comment>
<comment type="catalytic activity">
    <reaction evidence="2">
        <text>glycyl-tRNA(Ala) + H2O = tRNA(Ala) + glycine + H(+)</text>
        <dbReference type="Rhea" id="RHEA:53744"/>
        <dbReference type="Rhea" id="RHEA-COMP:9657"/>
        <dbReference type="Rhea" id="RHEA-COMP:13640"/>
        <dbReference type="ChEBI" id="CHEBI:15377"/>
        <dbReference type="ChEBI" id="CHEBI:15378"/>
        <dbReference type="ChEBI" id="CHEBI:57305"/>
        <dbReference type="ChEBI" id="CHEBI:78442"/>
        <dbReference type="ChEBI" id="CHEBI:78522"/>
    </reaction>
</comment>
<keyword evidence="2 3" id="KW-0378">Hydrolase</keyword>
<proteinExistence type="inferred from homology"/>
<evidence type="ECO:0000313" key="3">
    <source>
        <dbReference type="EMBL" id="TRO81803.1"/>
    </source>
</evidence>
<comment type="catalytic activity">
    <reaction evidence="2">
        <text>a D-aminoacyl-tRNA + H2O = a tRNA + a D-alpha-amino acid + H(+)</text>
        <dbReference type="Rhea" id="RHEA:13953"/>
        <dbReference type="Rhea" id="RHEA-COMP:10123"/>
        <dbReference type="Rhea" id="RHEA-COMP:10124"/>
        <dbReference type="ChEBI" id="CHEBI:15377"/>
        <dbReference type="ChEBI" id="CHEBI:15378"/>
        <dbReference type="ChEBI" id="CHEBI:59871"/>
        <dbReference type="ChEBI" id="CHEBI:78442"/>
        <dbReference type="ChEBI" id="CHEBI:79333"/>
        <dbReference type="EC" id="3.1.1.96"/>
    </reaction>
</comment>
<dbReference type="GO" id="GO:0019478">
    <property type="term" value="P:D-amino acid catabolic process"/>
    <property type="evidence" value="ECO:0007669"/>
    <property type="project" value="UniProtKB-UniRule"/>
</dbReference>
<evidence type="ECO:0000256" key="2">
    <source>
        <dbReference type="HAMAP-Rule" id="MF_00518"/>
    </source>
</evidence>
<dbReference type="NCBIfam" id="TIGR00256">
    <property type="entry name" value="D-aminoacyl-tRNA deacylase"/>
    <property type="match status" value="1"/>
</dbReference>
<dbReference type="EMBL" id="VJVV01000005">
    <property type="protein sequence ID" value="TRO81803.1"/>
    <property type="molecule type" value="Genomic_DNA"/>
</dbReference>
<dbReference type="GO" id="GO:0005737">
    <property type="term" value="C:cytoplasm"/>
    <property type="evidence" value="ECO:0007669"/>
    <property type="project" value="UniProtKB-SubCell"/>
</dbReference>
<dbReference type="GO" id="GO:0000049">
    <property type="term" value="F:tRNA binding"/>
    <property type="evidence" value="ECO:0007669"/>
    <property type="project" value="UniProtKB-UniRule"/>
</dbReference>
<comment type="subunit">
    <text evidence="2">Homodimer.</text>
</comment>
<dbReference type="EC" id="3.1.1.-" evidence="2"/>
<dbReference type="OrthoDB" id="9801395at2"/>
<dbReference type="Proteomes" id="UP000317155">
    <property type="component" value="Unassembled WGS sequence"/>
</dbReference>
<organism evidence="3 4">
    <name type="scientific">Trichloromonas acetexigens</name>
    <dbReference type="NCBI Taxonomy" id="38815"/>
    <lineage>
        <taxon>Bacteria</taxon>
        <taxon>Pseudomonadati</taxon>
        <taxon>Thermodesulfobacteriota</taxon>
        <taxon>Desulfuromonadia</taxon>
        <taxon>Desulfuromonadales</taxon>
        <taxon>Trichloromonadaceae</taxon>
        <taxon>Trichloromonas</taxon>
    </lineage>
</organism>
<dbReference type="GO" id="GO:0106026">
    <property type="term" value="F:Gly-tRNA(Ala) deacylase activity"/>
    <property type="evidence" value="ECO:0007669"/>
    <property type="project" value="UniProtKB-UniRule"/>
</dbReference>